<reference evidence="2" key="2">
    <citation type="journal article" date="2019" name="PLoS ONE">
        <title>Identification and characterization of putative Aeromonas spp. T3SS effectors.</title>
        <authorList>
            <person name="Rangel L.T."/>
            <person name="Marden J."/>
            <person name="Colston S."/>
            <person name="Setubal J.C."/>
            <person name="Graf J."/>
            <person name="Gogarten J.P."/>
        </authorList>
    </citation>
    <scope>NUCLEOTIDE SEQUENCE</scope>
    <source>
        <strain evidence="2">BAQ071013-135</strain>
    </source>
</reference>
<protein>
    <recommendedName>
        <fullName evidence="1">DUF6998 domain-containing protein</fullName>
    </recommendedName>
</protein>
<evidence type="ECO:0000259" key="1">
    <source>
        <dbReference type="Pfam" id="PF22522"/>
    </source>
</evidence>
<gene>
    <name evidence="2" type="ORF">CF123_01470</name>
</gene>
<organism evidence="2 3">
    <name type="scientific">Aeromonas veronii</name>
    <dbReference type="NCBI Taxonomy" id="654"/>
    <lineage>
        <taxon>Bacteria</taxon>
        <taxon>Pseudomonadati</taxon>
        <taxon>Pseudomonadota</taxon>
        <taxon>Gammaproteobacteria</taxon>
        <taxon>Aeromonadales</taxon>
        <taxon>Aeromonadaceae</taxon>
        <taxon>Aeromonas</taxon>
    </lineage>
</organism>
<evidence type="ECO:0000313" key="2">
    <source>
        <dbReference type="EMBL" id="TND56626.1"/>
    </source>
</evidence>
<name>A0AAX2UXS8_AERVE</name>
<dbReference type="Pfam" id="PF22522">
    <property type="entry name" value="DUF6998"/>
    <property type="match status" value="1"/>
</dbReference>
<comment type="caution">
    <text evidence="2">The sequence shown here is derived from an EMBL/GenBank/DDBJ whole genome shotgun (WGS) entry which is preliminary data.</text>
</comment>
<proteinExistence type="predicted"/>
<dbReference type="RefSeq" id="WP_139493558.1">
    <property type="nucleotide sequence ID" value="NZ_CAWORL010000012.1"/>
</dbReference>
<evidence type="ECO:0000313" key="3">
    <source>
        <dbReference type="Proteomes" id="UP000796104"/>
    </source>
</evidence>
<accession>A0AAX2UXS8</accession>
<dbReference type="AlphaFoldDB" id="A0AAX2UXS8"/>
<dbReference type="InterPro" id="IPR054267">
    <property type="entry name" value="DUF6998"/>
</dbReference>
<feature type="domain" description="DUF6998" evidence="1">
    <location>
        <begin position="13"/>
        <end position="147"/>
    </location>
</feature>
<sequence length="152" mass="17293">MPAHEIIEDALLKIFAGIQQLKEALPTKEFTIDGRLVGDIGEAIVQRDYQIKLYDGLAKDYDGETPCGKRVQIKATFKDSLTFKKESDYYIGIKIFENGKYEEIFNGPGKIIAEHYKNRKGIGEELLSFPNKKLKELSSSVSNNERIAKKYQ</sequence>
<reference evidence="2" key="1">
    <citation type="submission" date="2017-10" db="EMBL/GenBank/DDBJ databases">
        <authorList>
            <person name="Colston S.M."/>
            <person name="Graf J."/>
        </authorList>
    </citation>
    <scope>NUCLEOTIDE SEQUENCE</scope>
    <source>
        <strain evidence="2">BAQ071013-135</strain>
    </source>
</reference>
<dbReference type="Proteomes" id="UP000796104">
    <property type="component" value="Unassembled WGS sequence"/>
</dbReference>
<dbReference type="EMBL" id="PDXJ01000002">
    <property type="protein sequence ID" value="TND56626.1"/>
    <property type="molecule type" value="Genomic_DNA"/>
</dbReference>